<dbReference type="EMBL" id="MLYV02001285">
    <property type="protein sequence ID" value="PSR71417.1"/>
    <property type="molecule type" value="Genomic_DNA"/>
</dbReference>
<dbReference type="Proteomes" id="UP000186601">
    <property type="component" value="Unassembled WGS sequence"/>
</dbReference>
<organism evidence="1 2">
    <name type="scientific">Hermanssonia centrifuga</name>
    <dbReference type="NCBI Taxonomy" id="98765"/>
    <lineage>
        <taxon>Eukaryota</taxon>
        <taxon>Fungi</taxon>
        <taxon>Dikarya</taxon>
        <taxon>Basidiomycota</taxon>
        <taxon>Agaricomycotina</taxon>
        <taxon>Agaricomycetes</taxon>
        <taxon>Polyporales</taxon>
        <taxon>Meruliaceae</taxon>
        <taxon>Hermanssonia</taxon>
    </lineage>
</organism>
<evidence type="ECO:0000313" key="2">
    <source>
        <dbReference type="Proteomes" id="UP000186601"/>
    </source>
</evidence>
<comment type="caution">
    <text evidence="1">The sequence shown here is derived from an EMBL/GenBank/DDBJ whole genome shotgun (WGS) entry which is preliminary data.</text>
</comment>
<gene>
    <name evidence="1" type="ORF">PHLCEN_2v12684</name>
</gene>
<name>A0A2R6NGA1_9APHY</name>
<accession>A0A2R6NGA1</accession>
<evidence type="ECO:0000313" key="1">
    <source>
        <dbReference type="EMBL" id="PSR71417.1"/>
    </source>
</evidence>
<sequence>MKSFVKQFPTEPEALRMALFLDEVIMNAPGHLSGIFPEARKSVQELLIGIPHSRLYFPNPGHSSMVQPRIRRAFNQHLRPVSEMSHLRSFTFTIVRPHSSQQPHTQVWPLFLDLLFLLPKSVHSVTLIVHTSERNVQNSNDGGDAWPHGTTPTDWERMLEGLERLSELKLLRIFENHVLPDGRFSVEEWKEKEVIENALGKLKQRGVEIRVMSYGRGDWGVRECYARTEGERRDQEARMQN</sequence>
<proteinExistence type="predicted"/>
<dbReference type="AlphaFoldDB" id="A0A2R6NGA1"/>
<keyword evidence="2" id="KW-1185">Reference proteome</keyword>
<protein>
    <submittedName>
        <fullName evidence="1">Uncharacterized protein</fullName>
    </submittedName>
</protein>
<reference evidence="1 2" key="1">
    <citation type="submission" date="2018-02" db="EMBL/GenBank/DDBJ databases">
        <title>Genome sequence of the basidiomycete white-rot fungus Phlebia centrifuga.</title>
        <authorList>
            <person name="Granchi Z."/>
            <person name="Peng M."/>
            <person name="de Vries R.P."/>
            <person name="Hilden K."/>
            <person name="Makela M.R."/>
            <person name="Grigoriev I."/>
            <person name="Riley R."/>
        </authorList>
    </citation>
    <scope>NUCLEOTIDE SEQUENCE [LARGE SCALE GENOMIC DNA]</scope>
    <source>
        <strain evidence="1 2">FBCC195</strain>
    </source>
</reference>